<dbReference type="GO" id="GO:0004016">
    <property type="term" value="F:adenylate cyclase activity"/>
    <property type="evidence" value="ECO:0007669"/>
    <property type="project" value="TreeGrafter"/>
</dbReference>
<evidence type="ECO:0000313" key="5">
    <source>
        <dbReference type="Proteomes" id="UP000271683"/>
    </source>
</evidence>
<proteinExistence type="predicted"/>
<dbReference type="GO" id="GO:0005524">
    <property type="term" value="F:ATP binding"/>
    <property type="evidence" value="ECO:0007669"/>
    <property type="project" value="UniProtKB-KW"/>
</dbReference>
<comment type="caution">
    <text evidence="4">The sequence shown here is derived from an EMBL/GenBank/DDBJ whole genome shotgun (WGS) entry which is preliminary data.</text>
</comment>
<dbReference type="InterPro" id="IPR000792">
    <property type="entry name" value="Tscrpt_reg_LuxR_C"/>
</dbReference>
<feature type="domain" description="HTH luxR-type" evidence="3">
    <location>
        <begin position="929"/>
        <end position="994"/>
    </location>
</feature>
<protein>
    <submittedName>
        <fullName evidence="4">Regulatory LuxR family protein</fullName>
    </submittedName>
</protein>
<evidence type="ECO:0000313" key="4">
    <source>
        <dbReference type="EMBL" id="ROP27999.1"/>
    </source>
</evidence>
<reference evidence="4 5" key="1">
    <citation type="submission" date="2018-11" db="EMBL/GenBank/DDBJ databases">
        <title>Sequencing the genomes of 1000 actinobacteria strains.</title>
        <authorList>
            <person name="Klenk H.-P."/>
        </authorList>
    </citation>
    <scope>NUCLEOTIDE SEQUENCE [LARGE SCALE GENOMIC DNA]</scope>
    <source>
        <strain evidence="4 5">DSM 43634</strain>
    </source>
</reference>
<sequence length="997" mass="105131">MRGYRRVRAALSTDRDQEERATLVDAQGGGAPTGLLAGRDRELGILRRALVEPGGSWCVGVAGDPGIGKSRLLSEFGELAGRAGLALCSARASEFELHVPFGVFVDALDDLLAELGPERLAELGEPQLTLLAAAFPAISAAARIDLVDVERYRLHRAIRSLLELAAGPTGLVLALDDLHWADEGTVELLDHLLRHPPRARLVLALSCRNRQVSPRLWQALCRAVADGTAELLELAPLSRAEAEPLLPAELSGARREDLYRASAGNPFYLDALVRADRDGPAPGEAPPGSDGELPAAVHAALTAELAALDPHQRTVAHAAAVVGDDFDAGLLAEAAALATEPVLEALDELVHRDLVRPGRAAGLFRFRHPLVRAVAYRDAGPGWRLRAHGRAAAALRSRGAAGVELAHHVERSAVDGDLEAVAVLAEAAEATLHTTPSDAGHFLRAALRLLPDAGPTTPQRLYLLGRLAKARAATGDLRGARMTLHEVLRLLPAQLTSLRAETVRFCATVERLLGRHIEARAMLEGEWRRTADDDPHAAAGLVVALAAGEVVERGAGARRTRTLEAIEAARRTDDHALLAMALSIAALAPRADPAAPGIGTGLDEAAALVDALPDGELVRNLEAVLWLGWAEASADRLTAASRHLERGLQLARAGGQTHVITALNAVHGMVHAYLGELAEAMACFADGLESAELTGSDELRTMALTFGCWITTWRGDLDEALRLGKEALAAEEGMTVGLTWRSGQAAAMLGQAMLHSGDPHTCIELLLTAGGGAELSTIEALNRPVMYQLLTEAEVRRGRFAAAADWAGRAEAAAAAVASPVRSAVAQLARVMAMMPVDPAAAAPLALAAAAAFARVGVAVEAGRAHLLAAVAFATRGSTGTAREHFDAARTLFLRCDARLFLPHVAREERRMNARRPRPGADATPVAGSLAGRFGLTGREREVAALVSAGLTNREVGRRLHLSPKTVEVHLSRVYAKLGVSGRTALAGRWAAEASAE</sequence>
<dbReference type="InterPro" id="IPR011990">
    <property type="entry name" value="TPR-like_helical_dom_sf"/>
</dbReference>
<evidence type="ECO:0000259" key="3">
    <source>
        <dbReference type="PROSITE" id="PS50043"/>
    </source>
</evidence>
<dbReference type="PROSITE" id="PS50043">
    <property type="entry name" value="HTH_LUXR_2"/>
    <property type="match status" value="1"/>
</dbReference>
<dbReference type="EMBL" id="RJKL01000001">
    <property type="protein sequence ID" value="ROP27999.1"/>
    <property type="molecule type" value="Genomic_DNA"/>
</dbReference>
<dbReference type="Pfam" id="PF00196">
    <property type="entry name" value="GerE"/>
    <property type="match status" value="1"/>
</dbReference>
<dbReference type="Pfam" id="PF13191">
    <property type="entry name" value="AAA_16"/>
    <property type="match status" value="1"/>
</dbReference>
<dbReference type="SUPFAM" id="SSF46894">
    <property type="entry name" value="C-terminal effector domain of the bipartite response regulators"/>
    <property type="match status" value="1"/>
</dbReference>
<dbReference type="Gene3D" id="1.25.40.10">
    <property type="entry name" value="Tetratricopeptide repeat domain"/>
    <property type="match status" value="1"/>
</dbReference>
<dbReference type="PANTHER" id="PTHR16305">
    <property type="entry name" value="TESTICULAR SOLUBLE ADENYLYL CYCLASE"/>
    <property type="match status" value="1"/>
</dbReference>
<dbReference type="InterPro" id="IPR041664">
    <property type="entry name" value="AAA_16"/>
</dbReference>
<dbReference type="PROSITE" id="PS00622">
    <property type="entry name" value="HTH_LUXR_1"/>
    <property type="match status" value="1"/>
</dbReference>
<evidence type="ECO:0000256" key="2">
    <source>
        <dbReference type="ARBA" id="ARBA00022840"/>
    </source>
</evidence>
<name>A0A3N1GCK8_9ACTN</name>
<dbReference type="OrthoDB" id="4500249at2"/>
<organism evidence="4 5">
    <name type="scientific">Couchioplanes caeruleus</name>
    <dbReference type="NCBI Taxonomy" id="56438"/>
    <lineage>
        <taxon>Bacteria</taxon>
        <taxon>Bacillati</taxon>
        <taxon>Actinomycetota</taxon>
        <taxon>Actinomycetes</taxon>
        <taxon>Micromonosporales</taxon>
        <taxon>Micromonosporaceae</taxon>
        <taxon>Couchioplanes</taxon>
    </lineage>
</organism>
<evidence type="ECO:0000256" key="1">
    <source>
        <dbReference type="ARBA" id="ARBA00022741"/>
    </source>
</evidence>
<accession>A0A3N1GCK8</accession>
<dbReference type="SMART" id="SM00421">
    <property type="entry name" value="HTH_LUXR"/>
    <property type="match status" value="1"/>
</dbReference>
<dbReference type="SUPFAM" id="SSF52540">
    <property type="entry name" value="P-loop containing nucleoside triphosphate hydrolases"/>
    <property type="match status" value="1"/>
</dbReference>
<dbReference type="PRINTS" id="PR00038">
    <property type="entry name" value="HTHLUXR"/>
</dbReference>
<dbReference type="GO" id="GO:0005737">
    <property type="term" value="C:cytoplasm"/>
    <property type="evidence" value="ECO:0007669"/>
    <property type="project" value="TreeGrafter"/>
</dbReference>
<dbReference type="Proteomes" id="UP000271683">
    <property type="component" value="Unassembled WGS sequence"/>
</dbReference>
<dbReference type="InterPro" id="IPR016032">
    <property type="entry name" value="Sig_transdc_resp-reg_C-effctor"/>
</dbReference>
<dbReference type="GO" id="GO:0006355">
    <property type="term" value="P:regulation of DNA-templated transcription"/>
    <property type="evidence" value="ECO:0007669"/>
    <property type="project" value="InterPro"/>
</dbReference>
<gene>
    <name evidence="4" type="ORF">EDD30_0701</name>
</gene>
<dbReference type="SUPFAM" id="SSF48452">
    <property type="entry name" value="TPR-like"/>
    <property type="match status" value="1"/>
</dbReference>
<dbReference type="AlphaFoldDB" id="A0A3N1GCK8"/>
<dbReference type="Gene3D" id="1.10.10.10">
    <property type="entry name" value="Winged helix-like DNA-binding domain superfamily/Winged helix DNA-binding domain"/>
    <property type="match status" value="1"/>
</dbReference>
<dbReference type="PANTHER" id="PTHR16305:SF35">
    <property type="entry name" value="TRANSCRIPTIONAL ACTIVATOR DOMAIN"/>
    <property type="match status" value="1"/>
</dbReference>
<keyword evidence="2" id="KW-0067">ATP-binding</keyword>
<keyword evidence="1" id="KW-0547">Nucleotide-binding</keyword>
<dbReference type="InterPro" id="IPR027417">
    <property type="entry name" value="P-loop_NTPase"/>
</dbReference>
<dbReference type="GO" id="GO:0003677">
    <property type="term" value="F:DNA binding"/>
    <property type="evidence" value="ECO:0007669"/>
    <property type="project" value="InterPro"/>
</dbReference>
<dbReference type="InterPro" id="IPR036388">
    <property type="entry name" value="WH-like_DNA-bd_sf"/>
</dbReference>
<dbReference type="CDD" id="cd06170">
    <property type="entry name" value="LuxR_C_like"/>
    <property type="match status" value="1"/>
</dbReference>